<proteinExistence type="predicted"/>
<comment type="caution">
    <text evidence="1">The sequence shown here is derived from an EMBL/GenBank/DDBJ whole genome shotgun (WGS) entry which is preliminary data.</text>
</comment>
<reference evidence="1" key="1">
    <citation type="submission" date="2019-08" db="EMBL/GenBank/DDBJ databases">
        <authorList>
            <person name="Kucharzyk K."/>
            <person name="Murdoch R.W."/>
            <person name="Higgins S."/>
            <person name="Loffler F."/>
        </authorList>
    </citation>
    <scope>NUCLEOTIDE SEQUENCE</scope>
</reference>
<organism evidence="1">
    <name type="scientific">bioreactor metagenome</name>
    <dbReference type="NCBI Taxonomy" id="1076179"/>
    <lineage>
        <taxon>unclassified sequences</taxon>
        <taxon>metagenomes</taxon>
        <taxon>ecological metagenomes</taxon>
    </lineage>
</organism>
<gene>
    <name evidence="1" type="ORF">SDC9_119269</name>
</gene>
<accession>A0A645C3A9</accession>
<protein>
    <submittedName>
        <fullName evidence="1">Uncharacterized protein</fullName>
    </submittedName>
</protein>
<dbReference type="EMBL" id="VSSQ01024663">
    <property type="protein sequence ID" value="MPM72296.1"/>
    <property type="molecule type" value="Genomic_DNA"/>
</dbReference>
<name>A0A645C3A9_9ZZZZ</name>
<evidence type="ECO:0000313" key="1">
    <source>
        <dbReference type="EMBL" id="MPM72296.1"/>
    </source>
</evidence>
<sequence length="80" mass="9031">MDAQARAQGKFLLSVNAHPAVIAGTYDIAPSPGGHRLLLQPSTSWQPPFMGKKWVSTFLYTAYVEKDRHHVLLDARWDRI</sequence>
<dbReference type="AlphaFoldDB" id="A0A645C3A9"/>